<dbReference type="PROSITE" id="PS51472">
    <property type="entry name" value="RRM_NUP35"/>
    <property type="match status" value="1"/>
</dbReference>
<dbReference type="Gene3D" id="3.30.70.330">
    <property type="match status" value="1"/>
</dbReference>
<dbReference type="PANTHER" id="PTHR21527:SF6">
    <property type="entry name" value="NUCLEOPORIN NUP35"/>
    <property type="match status" value="1"/>
</dbReference>
<dbReference type="GO" id="GO:0017056">
    <property type="term" value="F:structural constituent of nuclear pore"/>
    <property type="evidence" value="ECO:0007669"/>
    <property type="project" value="TreeGrafter"/>
</dbReference>
<dbReference type="OrthoDB" id="3365060at2759"/>
<dbReference type="Pfam" id="PF05172">
    <property type="entry name" value="RRM_Nup35"/>
    <property type="match status" value="1"/>
</dbReference>
<dbReference type="InterPro" id="IPR012677">
    <property type="entry name" value="Nucleotide-bd_a/b_plait_sf"/>
</dbReference>
<keyword evidence="12" id="KW-1185">Reference proteome</keyword>
<feature type="region of interest" description="Disordered" evidence="9">
    <location>
        <begin position="120"/>
        <end position="144"/>
    </location>
</feature>
<protein>
    <recommendedName>
        <fullName evidence="10">RRM Nup35-type domain-containing protein</fullName>
    </recommendedName>
</protein>
<dbReference type="Proteomes" id="UP000053989">
    <property type="component" value="Unassembled WGS sequence"/>
</dbReference>
<dbReference type="InterPro" id="IPR007846">
    <property type="entry name" value="RRM_NUP35_dom"/>
</dbReference>
<dbReference type="SUPFAM" id="SSF54928">
    <property type="entry name" value="RNA-binding domain, RBD"/>
    <property type="match status" value="1"/>
</dbReference>
<evidence type="ECO:0000313" key="12">
    <source>
        <dbReference type="Proteomes" id="UP000053989"/>
    </source>
</evidence>
<dbReference type="GO" id="GO:0005543">
    <property type="term" value="F:phospholipid binding"/>
    <property type="evidence" value="ECO:0007669"/>
    <property type="project" value="TreeGrafter"/>
</dbReference>
<feature type="compositionally biased region" description="Polar residues" evidence="9">
    <location>
        <begin position="78"/>
        <end position="88"/>
    </location>
</feature>
<feature type="domain" description="RRM Nup35-type" evidence="10">
    <location>
        <begin position="142"/>
        <end position="223"/>
    </location>
</feature>
<keyword evidence="7 8" id="KW-0539">Nucleus</keyword>
<dbReference type="InterPro" id="IPR035979">
    <property type="entry name" value="RBD_domain_sf"/>
</dbReference>
<keyword evidence="3 8" id="KW-0509">mRNA transport</keyword>
<dbReference type="EMBL" id="KN822010">
    <property type="protein sequence ID" value="KIM68050.1"/>
    <property type="molecule type" value="Genomic_DNA"/>
</dbReference>
<dbReference type="GO" id="GO:0044613">
    <property type="term" value="C:nuclear pore central transport channel"/>
    <property type="evidence" value="ECO:0007669"/>
    <property type="project" value="TreeGrafter"/>
</dbReference>
<organism evidence="11 12">
    <name type="scientific">Scleroderma citrinum Foug A</name>
    <dbReference type="NCBI Taxonomy" id="1036808"/>
    <lineage>
        <taxon>Eukaryota</taxon>
        <taxon>Fungi</taxon>
        <taxon>Dikarya</taxon>
        <taxon>Basidiomycota</taxon>
        <taxon>Agaricomycotina</taxon>
        <taxon>Agaricomycetes</taxon>
        <taxon>Agaricomycetidae</taxon>
        <taxon>Boletales</taxon>
        <taxon>Sclerodermatineae</taxon>
        <taxon>Sclerodermataceae</taxon>
        <taxon>Scleroderma</taxon>
    </lineage>
</organism>
<evidence type="ECO:0000256" key="3">
    <source>
        <dbReference type="ARBA" id="ARBA00022816"/>
    </source>
</evidence>
<name>A0A0C3E5H4_9AGAM</name>
<dbReference type="STRING" id="1036808.A0A0C3E5H4"/>
<evidence type="ECO:0000256" key="6">
    <source>
        <dbReference type="ARBA" id="ARBA00023132"/>
    </source>
</evidence>
<reference evidence="12" key="2">
    <citation type="submission" date="2015-01" db="EMBL/GenBank/DDBJ databases">
        <title>Evolutionary Origins and Diversification of the Mycorrhizal Mutualists.</title>
        <authorList>
            <consortium name="DOE Joint Genome Institute"/>
            <consortium name="Mycorrhizal Genomics Consortium"/>
            <person name="Kohler A."/>
            <person name="Kuo A."/>
            <person name="Nagy L.G."/>
            <person name="Floudas D."/>
            <person name="Copeland A."/>
            <person name="Barry K.W."/>
            <person name="Cichocki N."/>
            <person name="Veneault-Fourrey C."/>
            <person name="LaButti K."/>
            <person name="Lindquist E.A."/>
            <person name="Lipzen A."/>
            <person name="Lundell T."/>
            <person name="Morin E."/>
            <person name="Murat C."/>
            <person name="Riley R."/>
            <person name="Ohm R."/>
            <person name="Sun H."/>
            <person name="Tunlid A."/>
            <person name="Henrissat B."/>
            <person name="Grigoriev I.V."/>
            <person name="Hibbett D.S."/>
            <person name="Martin F."/>
        </authorList>
    </citation>
    <scope>NUCLEOTIDE SEQUENCE [LARGE SCALE GENOMIC DNA]</scope>
    <source>
        <strain evidence="12">Foug A</strain>
    </source>
</reference>
<evidence type="ECO:0000256" key="8">
    <source>
        <dbReference type="PROSITE-ProRule" id="PRU00804"/>
    </source>
</evidence>
<sequence length="315" mass="33223">MSSSTSPGSHGGLSTSLTDAFGQSRTHYQPGYMMSAQQHNVIPQNTQHTDEIPTVQTKAKMNLALTRGGAPHFGSDSMFESSSGQRQALTDMDAPPKTSINDVFGDSTFGMSSAPQRPFSLALDSPSFASTSREPRSEPTPSSSPVYVIVFGYPPDKYSVTVEYFKSLGSTTDSEPNTEIINCFRIGYRDAAEAMRAVRRNGEVLSGTYMIGVKWADSAAAADLVSSSRVSEFAVTTVSPSLTQSHTRAVDPPPATTVGTPIRLAPSAAAFRKPGTPSSVPPTQRHAAPPPISGPAGQGSAKGVIGQVSDMLFGW</sequence>
<comment type="subcellular location">
    <subcellularLocation>
        <location evidence="1">Nucleus</location>
        <location evidence="1">Nuclear pore complex</location>
    </subcellularLocation>
</comment>
<feature type="region of interest" description="Disordered" evidence="9">
    <location>
        <begin position="67"/>
        <end position="107"/>
    </location>
</feature>
<dbReference type="GO" id="GO:0006999">
    <property type="term" value="P:nuclear pore organization"/>
    <property type="evidence" value="ECO:0007669"/>
    <property type="project" value="TreeGrafter"/>
</dbReference>
<dbReference type="GO" id="GO:0003676">
    <property type="term" value="F:nucleic acid binding"/>
    <property type="evidence" value="ECO:0007669"/>
    <property type="project" value="InterPro"/>
</dbReference>
<evidence type="ECO:0000256" key="1">
    <source>
        <dbReference type="ARBA" id="ARBA00004567"/>
    </source>
</evidence>
<dbReference type="HOGENOM" id="CLU_809131_0_0_1"/>
<evidence type="ECO:0000256" key="2">
    <source>
        <dbReference type="ARBA" id="ARBA00022448"/>
    </source>
</evidence>
<evidence type="ECO:0000313" key="11">
    <source>
        <dbReference type="EMBL" id="KIM68050.1"/>
    </source>
</evidence>
<dbReference type="InParanoid" id="A0A0C3E5H4"/>
<dbReference type="PANTHER" id="PTHR21527">
    <property type="entry name" value="NUCLEOPORIN NUP35"/>
    <property type="match status" value="1"/>
</dbReference>
<evidence type="ECO:0000256" key="9">
    <source>
        <dbReference type="SAM" id="MobiDB-lite"/>
    </source>
</evidence>
<dbReference type="GO" id="GO:0051028">
    <property type="term" value="P:mRNA transport"/>
    <property type="evidence" value="ECO:0007669"/>
    <property type="project" value="UniProtKB-UniRule"/>
</dbReference>
<evidence type="ECO:0000256" key="4">
    <source>
        <dbReference type="ARBA" id="ARBA00022927"/>
    </source>
</evidence>
<keyword evidence="5" id="KW-0811">Translocation</keyword>
<gene>
    <name evidence="11" type="ORF">SCLCIDRAFT_1209424</name>
</gene>
<reference evidence="11 12" key="1">
    <citation type="submission" date="2014-04" db="EMBL/GenBank/DDBJ databases">
        <authorList>
            <consortium name="DOE Joint Genome Institute"/>
            <person name="Kuo A."/>
            <person name="Kohler A."/>
            <person name="Nagy L.G."/>
            <person name="Floudas D."/>
            <person name="Copeland A."/>
            <person name="Barry K.W."/>
            <person name="Cichocki N."/>
            <person name="Veneault-Fourrey C."/>
            <person name="LaButti K."/>
            <person name="Lindquist E.A."/>
            <person name="Lipzen A."/>
            <person name="Lundell T."/>
            <person name="Morin E."/>
            <person name="Murat C."/>
            <person name="Sun H."/>
            <person name="Tunlid A."/>
            <person name="Henrissat B."/>
            <person name="Grigoriev I.V."/>
            <person name="Hibbett D.S."/>
            <person name="Martin F."/>
            <person name="Nordberg H.P."/>
            <person name="Cantor M.N."/>
            <person name="Hua S.X."/>
        </authorList>
    </citation>
    <scope>NUCLEOTIDE SEQUENCE [LARGE SCALE GENOMIC DNA]</scope>
    <source>
        <strain evidence="11 12">Foug A</strain>
    </source>
</reference>
<keyword evidence="2 8" id="KW-0813">Transport</keyword>
<proteinExistence type="predicted"/>
<evidence type="ECO:0000259" key="10">
    <source>
        <dbReference type="PROSITE" id="PS51472"/>
    </source>
</evidence>
<accession>A0A0C3E5H4</accession>
<dbReference type="FunCoup" id="A0A0C3E5H4">
    <property type="interactions" value="21"/>
</dbReference>
<evidence type="ECO:0000256" key="5">
    <source>
        <dbReference type="ARBA" id="ARBA00023010"/>
    </source>
</evidence>
<dbReference type="AlphaFoldDB" id="A0A0C3E5H4"/>
<feature type="region of interest" description="Disordered" evidence="9">
    <location>
        <begin position="270"/>
        <end position="302"/>
    </location>
</feature>
<dbReference type="GO" id="GO:0006607">
    <property type="term" value="P:NLS-bearing protein import into nucleus"/>
    <property type="evidence" value="ECO:0007669"/>
    <property type="project" value="TreeGrafter"/>
</dbReference>
<evidence type="ECO:0000256" key="7">
    <source>
        <dbReference type="ARBA" id="ARBA00023242"/>
    </source>
</evidence>
<dbReference type="GO" id="GO:0044615">
    <property type="term" value="C:nuclear pore nuclear basket"/>
    <property type="evidence" value="ECO:0007669"/>
    <property type="project" value="TreeGrafter"/>
</dbReference>
<keyword evidence="6 8" id="KW-0906">Nuclear pore complex</keyword>
<keyword evidence="4" id="KW-0653">Protein transport</keyword>
<feature type="region of interest" description="Disordered" evidence="9">
    <location>
        <begin position="1"/>
        <end position="23"/>
    </location>
</feature>